<dbReference type="EMBL" id="DS022301">
    <property type="protein sequence ID" value="OAJ38123.1"/>
    <property type="molecule type" value="Genomic_DNA"/>
</dbReference>
<organism evidence="2 3">
    <name type="scientific">Batrachochytrium dendrobatidis (strain JEL423)</name>
    <dbReference type="NCBI Taxonomy" id="403673"/>
    <lineage>
        <taxon>Eukaryota</taxon>
        <taxon>Fungi</taxon>
        <taxon>Fungi incertae sedis</taxon>
        <taxon>Chytridiomycota</taxon>
        <taxon>Chytridiomycota incertae sedis</taxon>
        <taxon>Chytridiomycetes</taxon>
        <taxon>Rhizophydiales</taxon>
        <taxon>Rhizophydiales incertae sedis</taxon>
        <taxon>Batrachochytrium</taxon>
    </lineage>
</organism>
<dbReference type="Proteomes" id="UP000077115">
    <property type="component" value="Unassembled WGS sequence"/>
</dbReference>
<dbReference type="PANTHER" id="PTHR33667">
    <property type="entry name" value="SI:DKEY-57N24.6"/>
    <property type="match status" value="1"/>
</dbReference>
<dbReference type="VEuPathDB" id="FungiDB:BDEG_22082"/>
<proteinExistence type="predicted"/>
<dbReference type="AlphaFoldDB" id="A0A177WED6"/>
<feature type="compositionally biased region" description="Basic and acidic residues" evidence="1">
    <location>
        <begin position="164"/>
        <end position="176"/>
    </location>
</feature>
<dbReference type="OrthoDB" id="188352at2759"/>
<gene>
    <name evidence="2" type="ORF">BDEG_22082</name>
</gene>
<dbReference type="EMBL" id="DS022301">
    <property type="protein sequence ID" value="OAJ38124.1"/>
    <property type="molecule type" value="Genomic_DNA"/>
</dbReference>
<evidence type="ECO:0000313" key="2">
    <source>
        <dbReference type="EMBL" id="OAJ38125.1"/>
    </source>
</evidence>
<name>A0A177WED6_BATDL</name>
<dbReference type="PANTHER" id="PTHR33667:SF7">
    <property type="entry name" value="RIKEN CDNA 1810020O05 GENE"/>
    <property type="match status" value="1"/>
</dbReference>
<dbReference type="EMBL" id="DS022301">
    <property type="protein sequence ID" value="OAJ38125.1"/>
    <property type="molecule type" value="Genomic_DNA"/>
</dbReference>
<reference evidence="2 3" key="2">
    <citation type="submission" date="2016-05" db="EMBL/GenBank/DDBJ databases">
        <title>Lineage-specific infection strategies underlie the spectrum of fungal disease in amphibians.</title>
        <authorList>
            <person name="Cuomo C.A."/>
            <person name="Farrer R.A."/>
            <person name="James T."/>
            <person name="Longcore J."/>
            <person name="Birren B."/>
        </authorList>
    </citation>
    <scope>NUCLEOTIDE SEQUENCE [LARGE SCALE GENOMIC DNA]</scope>
    <source>
        <strain evidence="2 3">JEL423</strain>
    </source>
</reference>
<feature type="compositionally biased region" description="Basic and acidic residues" evidence="1">
    <location>
        <begin position="337"/>
        <end position="360"/>
    </location>
</feature>
<feature type="compositionally biased region" description="Polar residues" evidence="1">
    <location>
        <begin position="238"/>
        <end position="252"/>
    </location>
</feature>
<accession>A0A177WED6</accession>
<evidence type="ECO:0000256" key="1">
    <source>
        <dbReference type="SAM" id="MobiDB-lite"/>
    </source>
</evidence>
<protein>
    <submittedName>
        <fullName evidence="2">Uncharacterized protein</fullName>
    </submittedName>
</protein>
<reference evidence="2 3" key="1">
    <citation type="submission" date="2006-10" db="EMBL/GenBank/DDBJ databases">
        <title>The Genome Sequence of Batrachochytrium dendrobatidis JEL423.</title>
        <authorList>
            <consortium name="The Broad Institute Genome Sequencing Platform"/>
            <person name="Birren B."/>
            <person name="Lander E."/>
            <person name="Galagan J."/>
            <person name="Cuomo C."/>
            <person name="Devon K."/>
            <person name="Jaffe D."/>
            <person name="Butler J."/>
            <person name="Alvarez P."/>
            <person name="Gnerre S."/>
            <person name="Grabherr M."/>
            <person name="Kleber M."/>
            <person name="Mauceli E."/>
            <person name="Brockman W."/>
            <person name="Young S."/>
            <person name="LaButti K."/>
            <person name="Sykes S."/>
            <person name="DeCaprio D."/>
            <person name="Crawford M."/>
            <person name="Koehrsen M."/>
            <person name="Engels R."/>
            <person name="Montgomery P."/>
            <person name="Pearson M."/>
            <person name="Howarth C."/>
            <person name="Larson L."/>
            <person name="White J."/>
            <person name="O'Leary S."/>
            <person name="Kodira C."/>
            <person name="Zeng Q."/>
            <person name="Yandava C."/>
            <person name="Alvarado L."/>
            <person name="Longcore J."/>
            <person name="James T."/>
        </authorList>
    </citation>
    <scope>NUCLEOTIDE SEQUENCE [LARGE SCALE GENOMIC DNA]</scope>
    <source>
        <strain evidence="2 3">JEL423</strain>
    </source>
</reference>
<feature type="compositionally biased region" description="Basic and acidic residues" evidence="1">
    <location>
        <begin position="223"/>
        <end position="237"/>
    </location>
</feature>
<feature type="region of interest" description="Disordered" evidence="1">
    <location>
        <begin position="290"/>
        <end position="369"/>
    </location>
</feature>
<evidence type="ECO:0000313" key="3">
    <source>
        <dbReference type="Proteomes" id="UP000077115"/>
    </source>
</evidence>
<dbReference type="eggNOG" id="ENOG502QU03">
    <property type="taxonomic scope" value="Eukaryota"/>
</dbReference>
<dbReference type="STRING" id="403673.A0A177WED6"/>
<feature type="compositionally biased region" description="Basic and acidic residues" evidence="1">
    <location>
        <begin position="320"/>
        <end position="330"/>
    </location>
</feature>
<sequence length="1071" mass="119777">MAKVTRTPIARLDPLDNAFLAIAKGAIASSPHGDHSIKINVAINYTLCRVDGQESIQKQRPNKERKKKQPSVDAYKRLYITYSIGGQIEGKTEPFSISGNNWSVVHDINIANEFITNLYHKPPEFVIWEIVRTDDHDKDGPQSLTRKIPNMGDEGEETPSIEFSAKENRSRSDHTQKFPISLAQTAIKTKPVRNSKLNKREMSVPPVKPPKESIVSPSQSQKADVKISETMRSDSEAVNRNNNTTDEPNQNLNSSIKHQFARRQSLSNPDLNVSFEQGAHEFKSLVSKRANSYSPPLDQIRPGSPLHRFLNEDFGIGPQPREKQKGKESIHAPPRASSREAAHPHHFNHPEKHVSADVHQRTPIRSRSSSSLAGIGLMHQKTPPSPHHHDHPLTILAPHGRIKEANSTKTTGHSEKLKNNQIGKIDNCHASMPAHLFKNTLLNKSGHAFREKNKNISSSLDDTKHIRWNMDGTASTRNMNQTALSLEDVEKQSNDQSIDAPTEKLLLDKKKGEYTHIPIGKVVLDVTGFFFDMTEAKARLNPLCITIDTADGMPDKPLGFDELDSKCLPVKHLILTGLIDPARLCDEIFKSPLLIEVHDRDHKLSPDLSKISADLNDNGTINQPMNPVNPYGVASFSLVELCSGETELQLISPILPTKINSTKKHKTLPAGFWLDSSAHLSIFIHLRFPLMNKFSAEPIPTALALFGQVVIASCSSDETIPNLVQSIVTCCNAKALNLSTSSRQPNLSLLTYQLSDSERHSSSLDILTGYDIFDDQVRIMYIEGLIDGNLKVLLSCLQSISDKIPFRVSTSVKALNYPMALRKLPIVLHIRLVQNLQEILHSTKTYIGGKISKECLDCLCMLNETINLDSFLVRSNSLAFPTQSMIMALVESIGKVVQFESSIPCKDNLKMVSACDRQKVLNDLDSAHVAINDKTKQPNLPINYGRYGEPINYPIGSFVLSAKSVVNANNSQVMDQINQRRFHKPNFVSMNIQAQKLQSKAPYQRTTSNDVYNYSMQTYSTTQQQIEDLRTQISKPYLSQMVSLVDFESEVKTQQLESRRLWKSHKGFWAG</sequence>
<feature type="region of interest" description="Disordered" evidence="1">
    <location>
        <begin position="138"/>
        <end position="252"/>
    </location>
</feature>